<comment type="similarity">
    <text evidence="1">Belongs to the bacterial ring-hydroxylating dioxygenase alpha subunit family.</text>
</comment>
<evidence type="ECO:0000256" key="5">
    <source>
        <dbReference type="ARBA" id="ARBA00022964"/>
    </source>
</evidence>
<keyword evidence="4" id="KW-0058">Aromatic hydrocarbons catabolism</keyword>
<protein>
    <submittedName>
        <fullName evidence="11">Rieske 2Fe-2S domain-containing protein</fullName>
    </submittedName>
</protein>
<dbReference type="SUPFAM" id="SSF55961">
    <property type="entry name" value="Bet v1-like"/>
    <property type="match status" value="1"/>
</dbReference>
<dbReference type="AlphaFoldDB" id="A0AA44C5Q7"/>
<dbReference type="InterPro" id="IPR001663">
    <property type="entry name" value="Rng_hydr_dOase-A"/>
</dbReference>
<dbReference type="RefSeq" id="WP_165891941.1">
    <property type="nucleotide sequence ID" value="NZ_JAAPAP010000003.1"/>
</dbReference>
<dbReference type="PANTHER" id="PTHR43756:SF1">
    <property type="entry name" value="3-PHENYLPROPIONATE_CINNAMIC ACID DIOXYGENASE SUBUNIT ALPHA"/>
    <property type="match status" value="1"/>
</dbReference>
<evidence type="ECO:0000313" key="11">
    <source>
        <dbReference type="EMBL" id="NHN76819.1"/>
    </source>
</evidence>
<reference evidence="11" key="1">
    <citation type="submission" date="2020-03" db="EMBL/GenBank/DDBJ databases">
        <title>Genome assembly of Azotobacter chroococcum W5.</title>
        <authorList>
            <person name="Kannepalli A."/>
        </authorList>
    </citation>
    <scope>NUCLEOTIDE SEQUENCE</scope>
    <source>
        <strain evidence="11">W5</strain>
    </source>
</reference>
<proteinExistence type="inferred from homology"/>
<organism evidence="11 12">
    <name type="scientific">Azotobacter chroococcum</name>
    <dbReference type="NCBI Taxonomy" id="353"/>
    <lineage>
        <taxon>Bacteria</taxon>
        <taxon>Pseudomonadati</taxon>
        <taxon>Pseudomonadota</taxon>
        <taxon>Gammaproteobacteria</taxon>
        <taxon>Pseudomonadales</taxon>
        <taxon>Pseudomonadaceae</taxon>
        <taxon>Azotobacter</taxon>
    </lineage>
</organism>
<evidence type="ECO:0000256" key="3">
    <source>
        <dbReference type="ARBA" id="ARBA00022723"/>
    </source>
</evidence>
<dbReference type="EMBL" id="JAAPAP010000003">
    <property type="protein sequence ID" value="NHN76819.1"/>
    <property type="molecule type" value="Genomic_DNA"/>
</dbReference>
<keyword evidence="9" id="KW-0520">NAD</keyword>
<evidence type="ECO:0000256" key="9">
    <source>
        <dbReference type="ARBA" id="ARBA00023027"/>
    </source>
</evidence>
<name>A0AA44C5Q7_9GAMM</name>
<dbReference type="Proteomes" id="UP000736384">
    <property type="component" value="Unassembled WGS sequence"/>
</dbReference>
<keyword evidence="7" id="KW-0408">Iron</keyword>
<evidence type="ECO:0000256" key="2">
    <source>
        <dbReference type="ARBA" id="ARBA00022714"/>
    </source>
</evidence>
<keyword evidence="8" id="KW-0411">Iron-sulfur</keyword>
<evidence type="ECO:0000256" key="7">
    <source>
        <dbReference type="ARBA" id="ARBA00023004"/>
    </source>
</evidence>
<evidence type="ECO:0000256" key="4">
    <source>
        <dbReference type="ARBA" id="ARBA00022797"/>
    </source>
</evidence>
<dbReference type="PROSITE" id="PS51296">
    <property type="entry name" value="RIESKE"/>
    <property type="match status" value="1"/>
</dbReference>
<keyword evidence="6" id="KW-0560">Oxidoreductase</keyword>
<dbReference type="InterPro" id="IPR015881">
    <property type="entry name" value="ARHD_Rieske_2Fe_2S"/>
</dbReference>
<comment type="caution">
    <text evidence="11">The sequence shown here is derived from an EMBL/GenBank/DDBJ whole genome shotgun (WGS) entry which is preliminary data.</text>
</comment>
<dbReference type="PROSITE" id="PS00570">
    <property type="entry name" value="RING_HYDROXYL_ALPHA"/>
    <property type="match status" value="1"/>
</dbReference>
<evidence type="ECO:0000259" key="10">
    <source>
        <dbReference type="PROSITE" id="PS51296"/>
    </source>
</evidence>
<dbReference type="SUPFAM" id="SSF50022">
    <property type="entry name" value="ISP domain"/>
    <property type="match status" value="1"/>
</dbReference>
<dbReference type="CDD" id="cd03469">
    <property type="entry name" value="Rieske_RO_Alpha_N"/>
    <property type="match status" value="1"/>
</dbReference>
<keyword evidence="5" id="KW-0223">Dioxygenase</keyword>
<feature type="domain" description="Rieske" evidence="10">
    <location>
        <begin position="53"/>
        <end position="163"/>
    </location>
</feature>
<dbReference type="Gene3D" id="3.90.380.10">
    <property type="entry name" value="Naphthalene 1,2-dioxygenase Alpha Subunit, Chain A, domain 1"/>
    <property type="match status" value="1"/>
</dbReference>
<dbReference type="PRINTS" id="PR00090">
    <property type="entry name" value="RNGDIOXGNASE"/>
</dbReference>
<dbReference type="Pfam" id="PF00355">
    <property type="entry name" value="Rieske"/>
    <property type="match status" value="1"/>
</dbReference>
<dbReference type="GO" id="GO:0051537">
    <property type="term" value="F:2 iron, 2 sulfur cluster binding"/>
    <property type="evidence" value="ECO:0007669"/>
    <property type="project" value="UniProtKB-KW"/>
</dbReference>
<evidence type="ECO:0000256" key="8">
    <source>
        <dbReference type="ARBA" id="ARBA00023014"/>
    </source>
</evidence>
<keyword evidence="3" id="KW-0479">Metal-binding</keyword>
<dbReference type="Gene3D" id="2.102.10.10">
    <property type="entry name" value="Rieske [2Fe-2S] iron-sulphur domain"/>
    <property type="match status" value="1"/>
</dbReference>
<evidence type="ECO:0000313" key="12">
    <source>
        <dbReference type="Proteomes" id="UP000736384"/>
    </source>
</evidence>
<gene>
    <name evidence="11" type="ORF">HA520_05890</name>
</gene>
<dbReference type="InterPro" id="IPR015879">
    <property type="entry name" value="Ring_hydroxy_dOase_asu_C_dom"/>
</dbReference>
<evidence type="ECO:0000256" key="1">
    <source>
        <dbReference type="ARBA" id="ARBA00008751"/>
    </source>
</evidence>
<sequence length="446" mass="50037">MDKPTTLNAIDSTPPLADLDRLCDMQEGRMAGKIFWDSGIYEQELEKIFARCWLFVAHESQIPSPGDYVATTMGEDEVLVVRQKDRSIKVLINACPHRGNKVCFAEAGNARGFICNYHGWAFGPDGALRGMHESGVYEQSGFDKSRQGLREARVSSYKGLVFATFAADAPSLEEYLGPMAWYLDVILDNDEGGTEFVGGCIRSTYECNWKIAAENFVGDILHAGWTHDSAAQAMLGGSVTKISELPESWQVNWNGHGYEFARDLVGNAAVLGESAINKYLHLHSPKAAERLGEFRARMLGAVSSFTVFPNFSFLPGQNTVRVWQPRGPNRIELYTWVIVNRNAPEEVKEKWRRGAMMTFSPTGVFEMDDGENWEYCTKTSRGKVTRYQDLYVGLGMNTRLTDSDLPGNVFKGQLNEANARAYYQRWKDLLQARSWAEVPDRNGKLS</sequence>
<dbReference type="CDD" id="cd08881">
    <property type="entry name" value="RHO_alpha_C_NDO-like"/>
    <property type="match status" value="1"/>
</dbReference>
<accession>A0AA44C5Q7</accession>
<dbReference type="InterPro" id="IPR043266">
    <property type="entry name" value="RHO_NdoB-like_C"/>
</dbReference>
<dbReference type="PANTHER" id="PTHR43756">
    <property type="entry name" value="CHOLINE MONOOXYGENASE, CHLOROPLASTIC"/>
    <property type="match status" value="1"/>
</dbReference>
<dbReference type="GO" id="GO:0051213">
    <property type="term" value="F:dioxygenase activity"/>
    <property type="evidence" value="ECO:0007669"/>
    <property type="project" value="UniProtKB-KW"/>
</dbReference>
<dbReference type="Pfam" id="PF00848">
    <property type="entry name" value="Ring_hydroxyl_A"/>
    <property type="match status" value="1"/>
</dbReference>
<dbReference type="InterPro" id="IPR036922">
    <property type="entry name" value="Rieske_2Fe-2S_sf"/>
</dbReference>
<dbReference type="InterPro" id="IPR017941">
    <property type="entry name" value="Rieske_2Fe-2S"/>
</dbReference>
<evidence type="ECO:0000256" key="6">
    <source>
        <dbReference type="ARBA" id="ARBA00023002"/>
    </source>
</evidence>
<keyword evidence="2" id="KW-0001">2Fe-2S</keyword>
<dbReference type="GO" id="GO:0005506">
    <property type="term" value="F:iron ion binding"/>
    <property type="evidence" value="ECO:0007669"/>
    <property type="project" value="InterPro"/>
</dbReference>